<dbReference type="AlphaFoldDB" id="A0A0D2PJV0"/>
<feature type="compositionally biased region" description="Low complexity" evidence="1">
    <location>
        <begin position="43"/>
        <end position="57"/>
    </location>
</feature>
<organism evidence="2 3">
    <name type="scientific">Hypholoma sublateritium (strain FD-334 SS-4)</name>
    <dbReference type="NCBI Taxonomy" id="945553"/>
    <lineage>
        <taxon>Eukaryota</taxon>
        <taxon>Fungi</taxon>
        <taxon>Dikarya</taxon>
        <taxon>Basidiomycota</taxon>
        <taxon>Agaricomycotina</taxon>
        <taxon>Agaricomycetes</taxon>
        <taxon>Agaricomycetidae</taxon>
        <taxon>Agaricales</taxon>
        <taxon>Agaricineae</taxon>
        <taxon>Strophariaceae</taxon>
        <taxon>Hypholoma</taxon>
    </lineage>
</organism>
<reference evidence="3" key="1">
    <citation type="submission" date="2014-04" db="EMBL/GenBank/DDBJ databases">
        <title>Evolutionary Origins and Diversification of the Mycorrhizal Mutualists.</title>
        <authorList>
            <consortium name="DOE Joint Genome Institute"/>
            <consortium name="Mycorrhizal Genomics Consortium"/>
            <person name="Kohler A."/>
            <person name="Kuo A."/>
            <person name="Nagy L.G."/>
            <person name="Floudas D."/>
            <person name="Copeland A."/>
            <person name="Barry K.W."/>
            <person name="Cichocki N."/>
            <person name="Veneault-Fourrey C."/>
            <person name="LaButti K."/>
            <person name="Lindquist E.A."/>
            <person name="Lipzen A."/>
            <person name="Lundell T."/>
            <person name="Morin E."/>
            <person name="Murat C."/>
            <person name="Riley R."/>
            <person name="Ohm R."/>
            <person name="Sun H."/>
            <person name="Tunlid A."/>
            <person name="Henrissat B."/>
            <person name="Grigoriev I.V."/>
            <person name="Hibbett D.S."/>
            <person name="Martin F."/>
        </authorList>
    </citation>
    <scope>NUCLEOTIDE SEQUENCE [LARGE SCALE GENOMIC DNA]</scope>
    <source>
        <strain evidence="3">FD-334 SS-4</strain>
    </source>
</reference>
<feature type="region of interest" description="Disordered" evidence="1">
    <location>
        <begin position="20"/>
        <end position="72"/>
    </location>
</feature>
<protein>
    <submittedName>
        <fullName evidence="2">Uncharacterized protein</fullName>
    </submittedName>
</protein>
<dbReference type="OrthoDB" id="2581931at2759"/>
<feature type="region of interest" description="Disordered" evidence="1">
    <location>
        <begin position="88"/>
        <end position="111"/>
    </location>
</feature>
<feature type="compositionally biased region" description="Polar residues" evidence="1">
    <location>
        <begin position="24"/>
        <end position="42"/>
    </location>
</feature>
<evidence type="ECO:0000313" key="3">
    <source>
        <dbReference type="Proteomes" id="UP000054270"/>
    </source>
</evidence>
<keyword evidence="3" id="KW-1185">Reference proteome</keyword>
<accession>A0A0D2PJV0</accession>
<evidence type="ECO:0000256" key="1">
    <source>
        <dbReference type="SAM" id="MobiDB-lite"/>
    </source>
</evidence>
<name>A0A0D2PJV0_HYPSF</name>
<sequence>MALNDPRMTASSVKSHVVYPGVANPTSKSTTDAASANFVDNPTSRSAGAGAATSAGADSMFRGGRDARRSMKEQAGVIEAYPGIIESTNIDPLNENSNKDDGWANVRKLRK</sequence>
<evidence type="ECO:0000313" key="2">
    <source>
        <dbReference type="EMBL" id="KJA20205.1"/>
    </source>
</evidence>
<dbReference type="EMBL" id="KN817569">
    <property type="protein sequence ID" value="KJA20205.1"/>
    <property type="molecule type" value="Genomic_DNA"/>
</dbReference>
<proteinExistence type="predicted"/>
<gene>
    <name evidence="2" type="ORF">HYPSUDRAFT_820263</name>
</gene>
<dbReference type="OMA" id="GAGAHFK"/>
<feature type="compositionally biased region" description="Basic and acidic residues" evidence="1">
    <location>
        <begin position="63"/>
        <end position="72"/>
    </location>
</feature>
<dbReference type="Proteomes" id="UP000054270">
    <property type="component" value="Unassembled WGS sequence"/>
</dbReference>